<evidence type="ECO:0000313" key="3">
    <source>
        <dbReference type="EMBL" id="AKK01096.1"/>
    </source>
</evidence>
<dbReference type="SUPFAM" id="SSF69572">
    <property type="entry name" value="Activating enzymes of the ubiquitin-like proteins"/>
    <property type="match status" value="1"/>
</dbReference>
<evidence type="ECO:0000259" key="2">
    <source>
        <dbReference type="Pfam" id="PF14461"/>
    </source>
</evidence>
<accession>A0A0G3GIM2</accession>
<dbReference type="PANTHER" id="PTHR43267:SF1">
    <property type="entry name" value="TRNA THREONYLCARBAMOYLADENOSINE DEHYDRATASE"/>
    <property type="match status" value="1"/>
</dbReference>
<feature type="domain" description="Prokaryotic E2 family B" evidence="2">
    <location>
        <begin position="42"/>
        <end position="131"/>
    </location>
</feature>
<evidence type="ECO:0000259" key="1">
    <source>
        <dbReference type="Pfam" id="PF00899"/>
    </source>
</evidence>
<dbReference type="PANTHER" id="PTHR43267">
    <property type="entry name" value="TRNA THREONYLCARBAMOYLADENOSINE DEHYDRATASE"/>
    <property type="match status" value="1"/>
</dbReference>
<proteinExistence type="predicted"/>
<dbReference type="EMBL" id="CP011020">
    <property type="protein sequence ID" value="AKK01096.1"/>
    <property type="molecule type" value="Genomic_DNA"/>
</dbReference>
<dbReference type="PATRIC" id="fig|587753.11.peg.5062"/>
<protein>
    <submittedName>
        <fullName evidence="3">Uncharacterized protein</fullName>
    </submittedName>
</protein>
<dbReference type="GO" id="GO:0008641">
    <property type="term" value="F:ubiquitin-like modifier activating enzyme activity"/>
    <property type="evidence" value="ECO:0007669"/>
    <property type="project" value="InterPro"/>
</dbReference>
<dbReference type="Pfam" id="PF14461">
    <property type="entry name" value="Prok-E2_B"/>
    <property type="match status" value="1"/>
</dbReference>
<organism evidence="3 4">
    <name type="scientific">Pseudomonas chlororaphis</name>
    <dbReference type="NCBI Taxonomy" id="587753"/>
    <lineage>
        <taxon>Bacteria</taxon>
        <taxon>Pseudomonadati</taxon>
        <taxon>Pseudomonadota</taxon>
        <taxon>Gammaproteobacteria</taxon>
        <taxon>Pseudomonadales</taxon>
        <taxon>Pseudomonadaceae</taxon>
        <taxon>Pseudomonas</taxon>
    </lineage>
</organism>
<reference evidence="4" key="2">
    <citation type="submission" date="2015-03" db="EMBL/GenBank/DDBJ databases">
        <authorList>
            <person name="Deng P."/>
            <person name="Lu S."/>
        </authorList>
    </citation>
    <scope>NUCLEOTIDE SEQUENCE [LARGE SCALE GENOMIC DNA]</scope>
    <source>
        <strain evidence="4">UFB2</strain>
    </source>
</reference>
<dbReference type="GO" id="GO:0061504">
    <property type="term" value="P:cyclic threonylcarbamoyladenosine biosynthetic process"/>
    <property type="evidence" value="ECO:0007669"/>
    <property type="project" value="TreeGrafter"/>
</dbReference>
<dbReference type="InterPro" id="IPR000594">
    <property type="entry name" value="ThiF_NAD_FAD-bd"/>
</dbReference>
<dbReference type="Pfam" id="PF00899">
    <property type="entry name" value="ThiF"/>
    <property type="match status" value="1"/>
</dbReference>
<sequence>MDAMPEVLRHMTEWGFTKVYPQSNAGWLVMAGELSTATQGTVQCEVWIDRSFERPLKLWLTGVPKALPRLVPHLGPDGYLCYAAPGTQVIDIYDPVGQIRTSLLQATEVLEQVLAGNMKEDLQEEFFVYWDGIYCFHDIERRTSGAVEILQLSDNKMYVLTDDVGRSRLKFARAGRTIKEFPAHVAMITSSAAPRPLQDNWPPKSVGQILDWLHEIDDACKRKVRDKIIAAYREGRFGIMIVIESEKTGYSYGFLVLDLQLNRPEDRRSIDQRLPIFDCPIEPLQMLRLDDKYLSERNIPGQATLAGKRIGLIGCGTIGGFLAEMLVKAGAGTSTGELTLIDNDILMPQNLGRHRLGFNHLFREKAAALADELMVSMPAAQVRTFTSDAKDVNLGGLDLIIDATGEESFGHWLAKVAICPTMHVWIEGAGAAVRSLIKQRTGQGCYRCLTEANSRGIMLSVVGGVQPIFAGQGCEGLYVPFPASVSIQAAALALDTALAWVAGKPWPSLSTRLTDQSYEPATPDCSPLPYPGCPACHS</sequence>
<feature type="domain" description="THIF-type NAD/FAD binding fold" evidence="1">
    <location>
        <begin position="300"/>
        <end position="496"/>
    </location>
</feature>
<reference evidence="3 4" key="1">
    <citation type="journal article" date="2015" name="Stand. Genomic Sci.">
        <title>Complete genome of Pseudomonas chlororaphis strain UFB2, a soil bacterium with antibacterial activity against bacterial canker pathogen of tomato.</title>
        <authorList>
            <person name="Deng P."/>
            <person name="Wang X."/>
            <person name="Baird S.M."/>
            <person name="Lu S.E."/>
        </authorList>
    </citation>
    <scope>NUCLEOTIDE SEQUENCE [LARGE SCALE GENOMIC DNA]</scope>
    <source>
        <strain evidence="3 4">UFB2</strain>
    </source>
</reference>
<dbReference type="Gene3D" id="3.40.50.720">
    <property type="entry name" value="NAD(P)-binding Rossmann-like Domain"/>
    <property type="match status" value="1"/>
</dbReference>
<name>A0A0G3GIM2_9PSED</name>
<dbReference type="InterPro" id="IPR032701">
    <property type="entry name" value="Prok-E2_B_dom"/>
</dbReference>
<dbReference type="GO" id="GO:0061503">
    <property type="term" value="F:tRNA threonylcarbamoyladenosine dehydratase"/>
    <property type="evidence" value="ECO:0007669"/>
    <property type="project" value="TreeGrafter"/>
</dbReference>
<dbReference type="InterPro" id="IPR035985">
    <property type="entry name" value="Ubiquitin-activating_enz"/>
</dbReference>
<dbReference type="InterPro" id="IPR045886">
    <property type="entry name" value="ThiF/MoeB/HesA"/>
</dbReference>
<gene>
    <name evidence="3" type="ORF">VM99_24655</name>
</gene>
<evidence type="ECO:0000313" key="4">
    <source>
        <dbReference type="Proteomes" id="UP000035212"/>
    </source>
</evidence>
<dbReference type="AlphaFoldDB" id="A0A0G3GIM2"/>
<dbReference type="Proteomes" id="UP000035212">
    <property type="component" value="Chromosome"/>
</dbReference>